<evidence type="ECO:0000313" key="3">
    <source>
        <dbReference type="Proteomes" id="UP000321389"/>
    </source>
</evidence>
<keyword evidence="3" id="KW-1185">Reference proteome</keyword>
<dbReference type="SUPFAM" id="SSF53300">
    <property type="entry name" value="vWA-like"/>
    <property type="match status" value="1"/>
</dbReference>
<dbReference type="PROSITE" id="PS50234">
    <property type="entry name" value="VWFA"/>
    <property type="match status" value="1"/>
</dbReference>
<dbReference type="EMBL" id="CP042301">
    <property type="protein sequence ID" value="QDY99931.1"/>
    <property type="molecule type" value="Genomic_DNA"/>
</dbReference>
<gene>
    <name evidence="2" type="ORF">FQ775_05835</name>
</gene>
<name>A0A5B8KWJ7_9HYPH</name>
<evidence type="ECO:0000313" key="2">
    <source>
        <dbReference type="EMBL" id="QDY99931.1"/>
    </source>
</evidence>
<dbReference type="SMART" id="SM00327">
    <property type="entry name" value="VWA"/>
    <property type="match status" value="1"/>
</dbReference>
<dbReference type="Gene3D" id="3.40.50.410">
    <property type="entry name" value="von Willebrand factor, type A domain"/>
    <property type="match status" value="2"/>
</dbReference>
<dbReference type="RefSeq" id="WP_146298585.1">
    <property type="nucleotide sequence ID" value="NZ_CP042301.2"/>
</dbReference>
<dbReference type="KEGG" id="niy:FQ775_05835"/>
<organism evidence="2 3">
    <name type="scientific">Nitratireductor mangrovi</name>
    <dbReference type="NCBI Taxonomy" id="2599600"/>
    <lineage>
        <taxon>Bacteria</taxon>
        <taxon>Pseudomonadati</taxon>
        <taxon>Pseudomonadota</taxon>
        <taxon>Alphaproteobacteria</taxon>
        <taxon>Hyphomicrobiales</taxon>
        <taxon>Phyllobacteriaceae</taxon>
        <taxon>Nitratireductor</taxon>
    </lineage>
</organism>
<dbReference type="OrthoDB" id="7522752at2"/>
<evidence type="ECO:0000259" key="1">
    <source>
        <dbReference type="PROSITE" id="PS50234"/>
    </source>
</evidence>
<dbReference type="InterPro" id="IPR002035">
    <property type="entry name" value="VWF_A"/>
</dbReference>
<sequence>MPATTRVPRLFRSFVSDRSGNFALATAAVMTALLAGGGFAINLAQVTLTQSNLTNALDAAVTSTARDLTTGKITPEEARELISAFLKTNGSTGFARANRVVLDNVTVDKNARTVTALASADIDLAFPVFKTSASRLIQVGSTALYSDRKIEVAMMLDVTGSMSGQKIRDLRTAASNVVDTFLSGQNPADPRVRVAIVPYADAVNTGDLAHTVHVETGFTTGEPPPLTNLLLAAIGRGAGALLPGGSSRPDACATERKGSHQFSDASPRMAMINRDVRLAFCPQAALAPLTADIGRLKSAIRDFRASGHTAGHIGIQWSWYLLSRKWADILPAGSQPLAGDPKKVGKFAILMTDGEFNTAFAGVAQGGSTKGGQPRRSRDAAERLCDEMKRDGIEIFTVGFMLKEKAAKDVMRGCASPDRGSVVHYFEAVDGDELNAAFQKIAANIERLAIVK</sequence>
<reference evidence="2" key="1">
    <citation type="submission" date="2020-04" db="EMBL/GenBank/DDBJ databases">
        <title>Nitratireductor sp. nov. isolated from mangrove soil.</title>
        <authorList>
            <person name="Ye Y."/>
        </authorList>
    </citation>
    <scope>NUCLEOTIDE SEQUENCE</scope>
    <source>
        <strain evidence="2">SY7</strain>
    </source>
</reference>
<dbReference type="AlphaFoldDB" id="A0A5B8KWJ7"/>
<protein>
    <recommendedName>
        <fullName evidence="1">VWFA domain-containing protein</fullName>
    </recommendedName>
</protein>
<accession>A0A5B8KWJ7</accession>
<dbReference type="Proteomes" id="UP000321389">
    <property type="component" value="Chromosome"/>
</dbReference>
<feature type="domain" description="VWFA" evidence="1">
    <location>
        <begin position="151"/>
        <end position="441"/>
    </location>
</feature>
<dbReference type="InterPro" id="IPR036465">
    <property type="entry name" value="vWFA_dom_sf"/>
</dbReference>
<proteinExistence type="predicted"/>